<evidence type="ECO:0000259" key="18">
    <source>
        <dbReference type="PROSITE" id="PS51447"/>
    </source>
</evidence>
<evidence type="ECO:0000256" key="2">
    <source>
        <dbReference type="ARBA" id="ARBA00008653"/>
    </source>
</evidence>
<dbReference type="Gene3D" id="3.50.40.10">
    <property type="entry name" value="Phenylalanyl-trna Synthetase, Chain B, domain 3"/>
    <property type="match status" value="1"/>
</dbReference>
<feature type="binding site" evidence="15">
    <location>
        <position position="462"/>
    </location>
    <ligand>
        <name>Mg(2+)</name>
        <dbReference type="ChEBI" id="CHEBI:18420"/>
        <note>shared with alpha subunit</note>
    </ligand>
</feature>
<dbReference type="GO" id="GO:0005524">
    <property type="term" value="F:ATP binding"/>
    <property type="evidence" value="ECO:0007669"/>
    <property type="project" value="UniProtKB-UniRule"/>
</dbReference>
<dbReference type="Pfam" id="PF17759">
    <property type="entry name" value="tRNA_synthFbeta"/>
    <property type="match status" value="1"/>
</dbReference>
<feature type="domain" description="FDX-ACB" evidence="18">
    <location>
        <begin position="708"/>
        <end position="802"/>
    </location>
</feature>
<dbReference type="InterPro" id="IPR005146">
    <property type="entry name" value="B3/B4_tRNA-bd"/>
</dbReference>
<dbReference type="PANTHER" id="PTHR10947">
    <property type="entry name" value="PHENYLALANYL-TRNA SYNTHETASE BETA CHAIN AND LEUCINE-RICH REPEAT-CONTAINING PROTEIN 47"/>
    <property type="match status" value="1"/>
</dbReference>
<dbReference type="Proteomes" id="UP000091979">
    <property type="component" value="Unassembled WGS sequence"/>
</dbReference>
<keyword evidence="9 15" id="KW-0067">ATP-binding</keyword>
<evidence type="ECO:0000259" key="17">
    <source>
        <dbReference type="PROSITE" id="PS50886"/>
    </source>
</evidence>
<dbReference type="Gene3D" id="2.40.50.140">
    <property type="entry name" value="Nucleic acid-binding proteins"/>
    <property type="match status" value="1"/>
</dbReference>
<dbReference type="NCBIfam" id="TIGR00472">
    <property type="entry name" value="pheT_bact"/>
    <property type="match status" value="1"/>
</dbReference>
<gene>
    <name evidence="15" type="primary">pheT</name>
    <name evidence="20" type="ORF">SP90_12415</name>
</gene>
<evidence type="ECO:0000256" key="12">
    <source>
        <dbReference type="ARBA" id="ARBA00022917"/>
    </source>
</evidence>
<dbReference type="SUPFAM" id="SSF55681">
    <property type="entry name" value="Class II aaRS and biotin synthetases"/>
    <property type="match status" value="1"/>
</dbReference>
<evidence type="ECO:0000256" key="1">
    <source>
        <dbReference type="ARBA" id="ARBA00004496"/>
    </source>
</evidence>
<dbReference type="HAMAP" id="MF_00283">
    <property type="entry name" value="Phe_tRNA_synth_beta1"/>
    <property type="match status" value="1"/>
</dbReference>
<keyword evidence="21" id="KW-1185">Reference proteome</keyword>
<organism evidence="20 21">
    <name type="scientific">Halodesulfovibrio spirochaetisodalis</name>
    <dbReference type="NCBI Taxonomy" id="1560234"/>
    <lineage>
        <taxon>Bacteria</taxon>
        <taxon>Pseudomonadati</taxon>
        <taxon>Thermodesulfobacteriota</taxon>
        <taxon>Desulfovibrionia</taxon>
        <taxon>Desulfovibrionales</taxon>
        <taxon>Desulfovibrionaceae</taxon>
        <taxon>Halodesulfovibrio</taxon>
    </lineage>
</organism>
<sequence length="802" mass="88890">MLLSINWLKEFVPFTGTIQELDDALTMLGLEVEEVIRPFEGIKEMVVGYVVECEKHPEAEKLSVCKVDVGEEEPLNIVCGAPNVRKGLTVAVVKVGSVMPDGTKIKKTKLRGIPSMGMICSERELGFSEEHDGIMELEEGLVPGANLVESLKLDDEVLDISITPNRADSLSVLGIAREVALAFDLPLTVPEYNLVESGDDCSEEVTIEIADADKCYCYHGRILEGAAIGQSPAWMRYRLVAVGLRPISNIVDVTNYIMMGFGQPLHAFDLDRLEGGKIVVDTAAEGEKFVTLDEQERTLKADDLMIKDGSRSVALAGVMGGANSEIHDGSTRIFLESAVFQPASVRRTARRLGLSSDASFRFERGVDQLQCPEAMDRAAAMLADLTGATVRKGVCKAEPKPWVAPELTFRPQRCRDLLGVAIEDSFCKATLEKLGCVVTGTDSETWTVVPPSNRLDYEREVDFIEEVARVYGMDRIEPVLPQVKRTLEARNDDCNEYEFWSLIKTWGCGLGLNEAINYSFVGHTDLDLFNLPKDNRITIMNPLSSEQDAMRTELAPGLLQNLRHNLGHGNTGLRLFELAHIFEADETSDTTVRESGRLNILFYGDRFDSAYPRMASEAEYADMKGCVEHLLAHLHVGEPSFTLADEHAWMSPAVDVVVGDQKIGTIGRINPEIADAYNAKKDVWFADLDTDVLRKLYVSACVKFASLPVHQSAWNDITVIAPITLNVQAIFDQVAATKLPLLEKMELIDVFVPEAAEDAEQTRNLTFRLTFRHSSKTLKDKDVDKERKKVVYSLENALPVRI</sequence>
<dbReference type="SUPFAM" id="SSF56037">
    <property type="entry name" value="PheT/TilS domain"/>
    <property type="match status" value="1"/>
</dbReference>
<dbReference type="InterPro" id="IPR002547">
    <property type="entry name" value="tRNA-bd_dom"/>
</dbReference>
<dbReference type="InterPro" id="IPR004532">
    <property type="entry name" value="Phe-tRNA-ligase_IIc_bsu_bact"/>
</dbReference>
<dbReference type="GO" id="GO:0000287">
    <property type="term" value="F:magnesium ion binding"/>
    <property type="evidence" value="ECO:0007669"/>
    <property type="project" value="UniProtKB-UniRule"/>
</dbReference>
<keyword evidence="10 15" id="KW-0460">Magnesium</keyword>
<dbReference type="PATRIC" id="fig|1560234.3.peg.1585"/>
<feature type="binding site" evidence="15">
    <location>
        <position position="466"/>
    </location>
    <ligand>
        <name>Mg(2+)</name>
        <dbReference type="ChEBI" id="CHEBI:18420"/>
        <note>shared with alpha subunit</note>
    </ligand>
</feature>
<comment type="subcellular location">
    <subcellularLocation>
        <location evidence="1 15">Cytoplasm</location>
    </subcellularLocation>
</comment>
<keyword evidence="8 15" id="KW-0547">Nucleotide-binding</keyword>
<dbReference type="InterPro" id="IPR033714">
    <property type="entry name" value="tRNA_bind_bactPheRS"/>
</dbReference>
<keyword evidence="4 15" id="KW-0963">Cytoplasm</keyword>
<evidence type="ECO:0000256" key="13">
    <source>
        <dbReference type="ARBA" id="ARBA00023146"/>
    </source>
</evidence>
<dbReference type="Gene3D" id="3.30.56.10">
    <property type="match status" value="2"/>
</dbReference>
<evidence type="ECO:0000256" key="3">
    <source>
        <dbReference type="ARBA" id="ARBA00011209"/>
    </source>
</evidence>
<evidence type="ECO:0000256" key="8">
    <source>
        <dbReference type="ARBA" id="ARBA00022741"/>
    </source>
</evidence>
<dbReference type="InterPro" id="IPR020825">
    <property type="entry name" value="Phe-tRNA_synthase-like_B3/B4"/>
</dbReference>
<dbReference type="GO" id="GO:0000049">
    <property type="term" value="F:tRNA binding"/>
    <property type="evidence" value="ECO:0007669"/>
    <property type="project" value="UniProtKB-UniRule"/>
</dbReference>
<dbReference type="InterPro" id="IPR012340">
    <property type="entry name" value="NA-bd_OB-fold"/>
</dbReference>
<evidence type="ECO:0000259" key="19">
    <source>
        <dbReference type="PROSITE" id="PS51483"/>
    </source>
</evidence>
<dbReference type="SMART" id="SM00896">
    <property type="entry name" value="FDX-ACB"/>
    <property type="match status" value="1"/>
</dbReference>
<feature type="domain" description="B5" evidence="19">
    <location>
        <begin position="402"/>
        <end position="478"/>
    </location>
</feature>
<evidence type="ECO:0000256" key="4">
    <source>
        <dbReference type="ARBA" id="ARBA00022490"/>
    </source>
</evidence>
<dbReference type="SUPFAM" id="SSF50249">
    <property type="entry name" value="Nucleic acid-binding proteins"/>
    <property type="match status" value="1"/>
</dbReference>
<dbReference type="EMBL" id="JXMS01000024">
    <property type="protein sequence ID" value="OBQ46417.1"/>
    <property type="molecule type" value="Genomic_DNA"/>
</dbReference>
<dbReference type="InterPro" id="IPR009061">
    <property type="entry name" value="DNA-bd_dom_put_sf"/>
</dbReference>
<dbReference type="SUPFAM" id="SSF46955">
    <property type="entry name" value="Putative DNA-binding domain"/>
    <property type="match status" value="1"/>
</dbReference>
<dbReference type="InterPro" id="IPR005147">
    <property type="entry name" value="tRNA_synthase_B5-dom"/>
</dbReference>
<dbReference type="EC" id="6.1.1.20" evidence="15"/>
<dbReference type="Gene3D" id="3.30.70.380">
    <property type="entry name" value="Ferrodoxin-fold anticodon-binding domain"/>
    <property type="match status" value="1"/>
</dbReference>
<dbReference type="InterPro" id="IPR036690">
    <property type="entry name" value="Fdx_antiC-bd_sf"/>
</dbReference>
<dbReference type="SUPFAM" id="SSF54991">
    <property type="entry name" value="Anticodon-binding domain of PheRS"/>
    <property type="match status" value="1"/>
</dbReference>
<keyword evidence="12 15" id="KW-0648">Protein biosynthesis</keyword>
<evidence type="ECO:0000256" key="9">
    <source>
        <dbReference type="ARBA" id="ARBA00022840"/>
    </source>
</evidence>
<dbReference type="AlphaFoldDB" id="A0A1B7XAQ8"/>
<dbReference type="GO" id="GO:0009328">
    <property type="term" value="C:phenylalanine-tRNA ligase complex"/>
    <property type="evidence" value="ECO:0007669"/>
    <property type="project" value="TreeGrafter"/>
</dbReference>
<evidence type="ECO:0000313" key="21">
    <source>
        <dbReference type="Proteomes" id="UP000091979"/>
    </source>
</evidence>
<dbReference type="Pfam" id="PF01588">
    <property type="entry name" value="tRNA_bind"/>
    <property type="match status" value="1"/>
</dbReference>
<dbReference type="PROSITE" id="PS50886">
    <property type="entry name" value="TRBD"/>
    <property type="match status" value="1"/>
</dbReference>
<dbReference type="Pfam" id="PF03483">
    <property type="entry name" value="B3_4"/>
    <property type="match status" value="1"/>
</dbReference>
<dbReference type="CDD" id="cd00769">
    <property type="entry name" value="PheRS_beta_core"/>
    <property type="match status" value="1"/>
</dbReference>
<evidence type="ECO:0000256" key="14">
    <source>
        <dbReference type="ARBA" id="ARBA00049255"/>
    </source>
</evidence>
<evidence type="ECO:0000256" key="11">
    <source>
        <dbReference type="ARBA" id="ARBA00022884"/>
    </source>
</evidence>
<dbReference type="OrthoDB" id="9805455at2"/>
<keyword evidence="7 15" id="KW-0479">Metal-binding</keyword>
<proteinExistence type="inferred from homology"/>
<comment type="subunit">
    <text evidence="3 15">Tetramer of two alpha and two beta subunits.</text>
</comment>
<keyword evidence="5 16" id="KW-0820">tRNA-binding</keyword>
<dbReference type="CDD" id="cd02796">
    <property type="entry name" value="tRNA_bind_bactPheRS"/>
    <property type="match status" value="1"/>
</dbReference>
<evidence type="ECO:0000256" key="7">
    <source>
        <dbReference type="ARBA" id="ARBA00022723"/>
    </source>
</evidence>
<evidence type="ECO:0000256" key="16">
    <source>
        <dbReference type="PROSITE-ProRule" id="PRU00209"/>
    </source>
</evidence>
<accession>A0A1B7XAQ8</accession>
<evidence type="ECO:0000256" key="10">
    <source>
        <dbReference type="ARBA" id="ARBA00022842"/>
    </source>
</evidence>
<name>A0A1B7XAQ8_9BACT</name>
<dbReference type="InterPro" id="IPR045060">
    <property type="entry name" value="Phe-tRNA-ligase_IIc_bsu"/>
</dbReference>
<dbReference type="GO" id="GO:0006432">
    <property type="term" value="P:phenylalanyl-tRNA aminoacylation"/>
    <property type="evidence" value="ECO:0007669"/>
    <property type="project" value="UniProtKB-UniRule"/>
</dbReference>
<protein>
    <recommendedName>
        <fullName evidence="15">Phenylalanine--tRNA ligase beta subunit</fullName>
        <ecNumber evidence="15">6.1.1.20</ecNumber>
    </recommendedName>
    <alternativeName>
        <fullName evidence="15">Phenylalanyl-tRNA synthetase beta subunit</fullName>
        <shortName evidence="15">PheRS</shortName>
    </alternativeName>
</protein>
<keyword evidence="11 16" id="KW-0694">RNA-binding</keyword>
<dbReference type="InterPro" id="IPR045864">
    <property type="entry name" value="aa-tRNA-synth_II/BPL/LPL"/>
</dbReference>
<evidence type="ECO:0000256" key="15">
    <source>
        <dbReference type="HAMAP-Rule" id="MF_00283"/>
    </source>
</evidence>
<dbReference type="InterPro" id="IPR041616">
    <property type="entry name" value="PheRS_beta_core"/>
</dbReference>
<keyword evidence="6 15" id="KW-0436">Ligase</keyword>
<dbReference type="FunFam" id="3.50.40.10:FF:000001">
    <property type="entry name" value="Phenylalanine--tRNA ligase beta subunit"/>
    <property type="match status" value="1"/>
</dbReference>
<comment type="cofactor">
    <cofactor evidence="15">
        <name>Mg(2+)</name>
        <dbReference type="ChEBI" id="CHEBI:18420"/>
    </cofactor>
    <text evidence="15">Binds 2 magnesium ions per tetramer.</text>
</comment>
<dbReference type="GO" id="GO:0004826">
    <property type="term" value="F:phenylalanine-tRNA ligase activity"/>
    <property type="evidence" value="ECO:0007669"/>
    <property type="project" value="UniProtKB-UniRule"/>
</dbReference>
<dbReference type="Pfam" id="PF03147">
    <property type="entry name" value="FDX-ACB"/>
    <property type="match status" value="1"/>
</dbReference>
<comment type="similarity">
    <text evidence="2 15">Belongs to the phenylalanyl-tRNA synthetase beta subunit family. Type 1 subfamily.</text>
</comment>
<dbReference type="PROSITE" id="PS51483">
    <property type="entry name" value="B5"/>
    <property type="match status" value="1"/>
</dbReference>
<dbReference type="PANTHER" id="PTHR10947:SF0">
    <property type="entry name" value="PHENYLALANINE--TRNA LIGASE BETA SUBUNIT"/>
    <property type="match status" value="1"/>
</dbReference>
<dbReference type="NCBIfam" id="NF045760">
    <property type="entry name" value="YtpR"/>
    <property type="match status" value="1"/>
</dbReference>
<evidence type="ECO:0000313" key="20">
    <source>
        <dbReference type="EMBL" id="OBQ46417.1"/>
    </source>
</evidence>
<dbReference type="Pfam" id="PF03484">
    <property type="entry name" value="B5"/>
    <property type="match status" value="1"/>
</dbReference>
<keyword evidence="13 15" id="KW-0030">Aminoacyl-tRNA synthetase</keyword>
<dbReference type="STRING" id="1560234.SP90_12415"/>
<evidence type="ECO:0000256" key="6">
    <source>
        <dbReference type="ARBA" id="ARBA00022598"/>
    </source>
</evidence>
<dbReference type="Gene3D" id="3.30.930.10">
    <property type="entry name" value="Bira Bifunctional Protein, Domain 2"/>
    <property type="match status" value="1"/>
</dbReference>
<evidence type="ECO:0000256" key="5">
    <source>
        <dbReference type="ARBA" id="ARBA00022555"/>
    </source>
</evidence>
<feature type="domain" description="TRNA-binding" evidence="17">
    <location>
        <begin position="39"/>
        <end position="148"/>
    </location>
</feature>
<dbReference type="SMART" id="SM00874">
    <property type="entry name" value="B5"/>
    <property type="match status" value="1"/>
</dbReference>
<comment type="catalytic activity">
    <reaction evidence="14 15">
        <text>tRNA(Phe) + L-phenylalanine + ATP = L-phenylalanyl-tRNA(Phe) + AMP + diphosphate + H(+)</text>
        <dbReference type="Rhea" id="RHEA:19413"/>
        <dbReference type="Rhea" id="RHEA-COMP:9668"/>
        <dbReference type="Rhea" id="RHEA-COMP:9699"/>
        <dbReference type="ChEBI" id="CHEBI:15378"/>
        <dbReference type="ChEBI" id="CHEBI:30616"/>
        <dbReference type="ChEBI" id="CHEBI:33019"/>
        <dbReference type="ChEBI" id="CHEBI:58095"/>
        <dbReference type="ChEBI" id="CHEBI:78442"/>
        <dbReference type="ChEBI" id="CHEBI:78531"/>
        <dbReference type="ChEBI" id="CHEBI:456215"/>
        <dbReference type="EC" id="6.1.1.20"/>
    </reaction>
</comment>
<dbReference type="FunFam" id="2.40.50.140:FF:000045">
    <property type="entry name" value="Phenylalanine--tRNA ligase beta subunit"/>
    <property type="match status" value="1"/>
</dbReference>
<comment type="caution">
    <text evidence="20">The sequence shown here is derived from an EMBL/GenBank/DDBJ whole genome shotgun (WGS) entry which is preliminary data.</text>
</comment>
<feature type="binding site" evidence="15">
    <location>
        <position position="456"/>
    </location>
    <ligand>
        <name>Mg(2+)</name>
        <dbReference type="ChEBI" id="CHEBI:18420"/>
        <note>shared with alpha subunit</note>
    </ligand>
</feature>
<dbReference type="InterPro" id="IPR005121">
    <property type="entry name" value="Fdx_antiC-bd"/>
</dbReference>
<dbReference type="SMART" id="SM00873">
    <property type="entry name" value="B3_4"/>
    <property type="match status" value="1"/>
</dbReference>
<reference evidence="20 21" key="1">
    <citation type="submission" date="2015-01" db="EMBL/GenBank/DDBJ databases">
        <title>Desulfovibrio sp. JC271 draft genome sequence.</title>
        <authorList>
            <person name="Shivani Y."/>
            <person name="Subhash Y."/>
            <person name="Sasikala C."/>
            <person name="Ramana C.V."/>
        </authorList>
    </citation>
    <scope>NUCLEOTIDE SEQUENCE [LARGE SCALE GENOMIC DNA]</scope>
    <source>
        <strain evidence="20 21">JC271</strain>
    </source>
</reference>
<feature type="binding site" evidence="15">
    <location>
        <position position="465"/>
    </location>
    <ligand>
        <name>Mg(2+)</name>
        <dbReference type="ChEBI" id="CHEBI:18420"/>
        <note>shared with alpha subunit</note>
    </ligand>
</feature>
<dbReference type="PROSITE" id="PS51447">
    <property type="entry name" value="FDX_ACB"/>
    <property type="match status" value="1"/>
</dbReference>